<reference evidence="2 3" key="1">
    <citation type="submission" date="2019-09" db="EMBL/GenBank/DDBJ databases">
        <title>Isolation and complete genome sequencing of Methylocystis species.</title>
        <authorList>
            <person name="Rumah B.L."/>
            <person name="Stead C.E."/>
            <person name="Stevens B.C."/>
            <person name="Minton N.P."/>
            <person name="Grosse-Honebrink A."/>
            <person name="Zhang Y."/>
        </authorList>
    </citation>
    <scope>NUCLEOTIDE SEQUENCE [LARGE SCALE GENOMIC DNA]</scope>
    <source>
        <strain evidence="2 3">BRCS2</strain>
    </source>
</reference>
<keyword evidence="2" id="KW-0808">Transferase</keyword>
<dbReference type="SUPFAM" id="SSF55729">
    <property type="entry name" value="Acyl-CoA N-acyltransferases (Nat)"/>
    <property type="match status" value="1"/>
</dbReference>
<dbReference type="Pfam" id="PF00583">
    <property type="entry name" value="Acetyltransf_1"/>
    <property type="match status" value="1"/>
</dbReference>
<organism evidence="2 3">
    <name type="scientific">Methylocystis parvus</name>
    <dbReference type="NCBI Taxonomy" id="134"/>
    <lineage>
        <taxon>Bacteria</taxon>
        <taxon>Pseudomonadati</taxon>
        <taxon>Pseudomonadota</taxon>
        <taxon>Alphaproteobacteria</taxon>
        <taxon>Hyphomicrobiales</taxon>
        <taxon>Methylocystaceae</taxon>
        <taxon>Methylocystis</taxon>
    </lineage>
</organism>
<dbReference type="Proteomes" id="UP000422569">
    <property type="component" value="Chromosome"/>
</dbReference>
<dbReference type="EMBL" id="CP044331">
    <property type="protein sequence ID" value="QGM97512.1"/>
    <property type="molecule type" value="Genomic_DNA"/>
</dbReference>
<keyword evidence="3" id="KW-1185">Reference proteome</keyword>
<protein>
    <submittedName>
        <fullName evidence="2">GNAT family N-acetyltransferase</fullName>
    </submittedName>
</protein>
<evidence type="ECO:0000313" key="3">
    <source>
        <dbReference type="Proteomes" id="UP000422569"/>
    </source>
</evidence>
<dbReference type="InterPro" id="IPR000182">
    <property type="entry name" value="GNAT_dom"/>
</dbReference>
<evidence type="ECO:0000259" key="1">
    <source>
        <dbReference type="Pfam" id="PF00583"/>
    </source>
</evidence>
<dbReference type="KEGG" id="mpar:F7D14_08595"/>
<dbReference type="InterPro" id="IPR016181">
    <property type="entry name" value="Acyl_CoA_acyltransferase"/>
</dbReference>
<evidence type="ECO:0000313" key="2">
    <source>
        <dbReference type="EMBL" id="QGM97512.1"/>
    </source>
</evidence>
<name>A0A6B8M5W3_9HYPH</name>
<accession>A0A6B8M5W3</accession>
<sequence length="102" mass="11724">MSLAIHWRTNGEQRRNYMRGLNMGGASRMAVCVSANVLSRKSLCVRNYRRQGIGAKLIQDLIRMGKESSYRRTAIDISAARSFYDKFVAMNDFVHCRLFLSE</sequence>
<gene>
    <name evidence="2" type="ORF">F7D14_08595</name>
</gene>
<proteinExistence type="predicted"/>
<dbReference type="AlphaFoldDB" id="A0A6B8M5W3"/>
<dbReference type="GO" id="GO:0016747">
    <property type="term" value="F:acyltransferase activity, transferring groups other than amino-acyl groups"/>
    <property type="evidence" value="ECO:0007669"/>
    <property type="project" value="InterPro"/>
</dbReference>
<dbReference type="RefSeq" id="WP_154419823.1">
    <property type="nucleotide sequence ID" value="NZ_CP044331.1"/>
</dbReference>
<feature type="domain" description="N-acetyltransferase" evidence="1">
    <location>
        <begin position="46"/>
        <end position="86"/>
    </location>
</feature>
<dbReference type="Gene3D" id="3.40.630.30">
    <property type="match status" value="1"/>
</dbReference>